<proteinExistence type="predicted"/>
<gene>
    <name evidence="2" type="ORF">E1B28_004734</name>
</gene>
<feature type="compositionally biased region" description="Basic and acidic residues" evidence="1">
    <location>
        <begin position="142"/>
        <end position="163"/>
    </location>
</feature>
<dbReference type="AlphaFoldDB" id="A0A9P7UZ78"/>
<dbReference type="OrthoDB" id="5382203at2759"/>
<protein>
    <submittedName>
        <fullName evidence="2">Uncharacterized protein</fullName>
    </submittedName>
</protein>
<feature type="compositionally biased region" description="Polar residues" evidence="1">
    <location>
        <begin position="427"/>
        <end position="442"/>
    </location>
</feature>
<dbReference type="EMBL" id="CM032182">
    <property type="protein sequence ID" value="KAG7097384.1"/>
    <property type="molecule type" value="Genomic_DNA"/>
</dbReference>
<feature type="compositionally biased region" description="Polar residues" evidence="1">
    <location>
        <begin position="197"/>
        <end position="210"/>
    </location>
</feature>
<feature type="region of interest" description="Disordered" evidence="1">
    <location>
        <begin position="142"/>
        <end position="277"/>
    </location>
</feature>
<comment type="caution">
    <text evidence="2">The sequence shown here is derived from an EMBL/GenBank/DDBJ whole genome shotgun (WGS) entry which is preliminary data.</text>
</comment>
<evidence type="ECO:0000313" key="3">
    <source>
        <dbReference type="Proteomes" id="UP001049176"/>
    </source>
</evidence>
<feature type="region of interest" description="Disordered" evidence="1">
    <location>
        <begin position="427"/>
        <end position="501"/>
    </location>
</feature>
<feature type="compositionally biased region" description="Basic and acidic residues" evidence="1">
    <location>
        <begin position="94"/>
        <end position="103"/>
    </location>
</feature>
<reference evidence="2" key="1">
    <citation type="journal article" date="2021" name="Genome Biol. Evol.">
        <title>The assembled and annotated genome of the fairy-ring fungus Marasmius oreades.</title>
        <authorList>
            <person name="Hiltunen M."/>
            <person name="Ament-Velasquez S.L."/>
            <person name="Johannesson H."/>
        </authorList>
    </citation>
    <scope>NUCLEOTIDE SEQUENCE</scope>
    <source>
        <strain evidence="2">03SP1</strain>
    </source>
</reference>
<feature type="compositionally biased region" description="Polar residues" evidence="1">
    <location>
        <begin position="243"/>
        <end position="259"/>
    </location>
</feature>
<feature type="region of interest" description="Disordered" evidence="1">
    <location>
        <begin position="524"/>
        <end position="576"/>
    </location>
</feature>
<dbReference type="RefSeq" id="XP_043013854.1">
    <property type="nucleotide sequence ID" value="XM_043149250.1"/>
</dbReference>
<feature type="region of interest" description="Disordered" evidence="1">
    <location>
        <begin position="1"/>
        <end position="103"/>
    </location>
</feature>
<dbReference type="Proteomes" id="UP001049176">
    <property type="component" value="Chromosome 2"/>
</dbReference>
<keyword evidence="3" id="KW-1185">Reference proteome</keyword>
<evidence type="ECO:0000313" key="2">
    <source>
        <dbReference type="EMBL" id="KAG7097384.1"/>
    </source>
</evidence>
<dbReference type="KEGG" id="more:E1B28_004734"/>
<dbReference type="GeneID" id="66073810"/>
<organism evidence="2 3">
    <name type="scientific">Marasmius oreades</name>
    <name type="common">fairy-ring Marasmius</name>
    <dbReference type="NCBI Taxonomy" id="181124"/>
    <lineage>
        <taxon>Eukaryota</taxon>
        <taxon>Fungi</taxon>
        <taxon>Dikarya</taxon>
        <taxon>Basidiomycota</taxon>
        <taxon>Agaricomycotina</taxon>
        <taxon>Agaricomycetes</taxon>
        <taxon>Agaricomycetidae</taxon>
        <taxon>Agaricales</taxon>
        <taxon>Marasmiineae</taxon>
        <taxon>Marasmiaceae</taxon>
        <taxon>Marasmius</taxon>
    </lineage>
</organism>
<name>A0A9P7UZ78_9AGAR</name>
<feature type="compositionally biased region" description="Low complexity" evidence="1">
    <location>
        <begin position="41"/>
        <end position="58"/>
    </location>
</feature>
<feature type="compositionally biased region" description="Low complexity" evidence="1">
    <location>
        <begin position="475"/>
        <end position="488"/>
    </location>
</feature>
<sequence>MNVHEQIEQQSQETKPRRSKSITGAEKLSISRTSSGEGVKGSSSTPPSRVSSEGSSTVAPANAPGSRTSLEKAKSKKFGRSSGDRESSSVNGHKRSESTLSDHTKQAWVAYNQFEDVDTSLQDFDDLMRSDATMKVSLTPDRLKTMEVYKQEKDQRGNSKRGPDSPSLGPRTDGRRPPIRNVDSILEDEEEGYSKPSFHNSRTRQSSVTSIPAKAKAAVLTRTRSTSVSGPTAHGITRKSSKSETSSHPPPTMQTQSRSRALAGGPLGFDTASFPTRTRKIQHNRESLDLDEVMAGSDGEDDEGSVTLSKAMSTHKQPLAQRHGTNATKVSANTRELMDFLNEGPPETPKTAGMSKSGRELMVFLDNGPPDSNHGLPPITDSGRKGSGRLQRMMSKLSMGGTEKDRLKNTQIQDDTLRKVPPMIPVISSQRNGLSPQSSAPNLSMLANRPVPPRPPQPQMVSPPTSPKHSLQELPITPTSPSQTQRTPIARKLPSYGLDTTGSSTPAALAAKPVSLIVEQSRNAPLTSEDVEPVKNNPTPLTPPSRRSTSKAAPPSIQTTRNPVATDLSSSTTPSPVITTRDLQELRRHISRATNPDECRLVMDVFLSKAGVLMEPVDCEVPYPSPSNTEATRDNNRSVADAALEVSLVELFLGEEIVQEASTPRKKKYHPRKIVSPVIIKP</sequence>
<accession>A0A9P7UZ78</accession>
<evidence type="ECO:0000256" key="1">
    <source>
        <dbReference type="SAM" id="MobiDB-lite"/>
    </source>
</evidence>